<dbReference type="Gene3D" id="3.30.300.210">
    <property type="entry name" value="Nutrient germinant receptor protein C, domain 3"/>
    <property type="match status" value="1"/>
</dbReference>
<evidence type="ECO:0000256" key="6">
    <source>
        <dbReference type="ARBA" id="ARBA00023139"/>
    </source>
</evidence>
<proteinExistence type="inferred from homology"/>
<dbReference type="Pfam" id="PF05504">
    <property type="entry name" value="Spore_GerAC"/>
    <property type="match status" value="1"/>
</dbReference>
<sequence length="427" mass="48703">MRQIYKYILLGIIIILLTTIVTGCWDRTEIEERLFVFGVGISQPKSIEEVLNDLEEKARKKLRDEGIIRPNDKEIQDKVEEIAKPSFREVITRAERRQDQLKVTIEAPIVRNLVGGEGGGNGEPTWIVSTNADTVLEACQQFASRSNRRVYLGHLKSMIIKESLAREGVQDLLDFFERDNEVQRRVNVFVCPENVEEILALNTPVEQVTSSYISMIVENKVKCSRVSPITLGEFMINIHTGAGSLVPRIVTGEKDVKVCGSAIFRGEKMVGWLGELETQSALRVKNATGQGEIIIPGLKEGNKAVYESNGLNIRIKPIVKKEKITFKVEIKLEGNIVEIQSKVNLMNDQYIKKLEKNIEEHIKKNTMQVIDKAQQEFQTDFFGFGEQLRRHEPKVWKKVKKNWHKEFAGVKVRVEPEVKIRRIGLVK</sequence>
<dbReference type="InterPro" id="IPR046953">
    <property type="entry name" value="Spore_GerAC-like_C"/>
</dbReference>
<keyword evidence="6" id="KW-0564">Palmitate</keyword>
<organism evidence="10 11">
    <name type="scientific">Selenihalanaerobacter shriftii</name>
    <dbReference type="NCBI Taxonomy" id="142842"/>
    <lineage>
        <taxon>Bacteria</taxon>
        <taxon>Bacillati</taxon>
        <taxon>Bacillota</taxon>
        <taxon>Clostridia</taxon>
        <taxon>Halanaerobiales</taxon>
        <taxon>Halobacteroidaceae</taxon>
        <taxon>Selenihalanaerobacter</taxon>
    </lineage>
</organism>
<dbReference type="InterPro" id="IPR038501">
    <property type="entry name" value="Spore_GerAC_C_sf"/>
</dbReference>
<dbReference type="STRING" id="142842.SAMN02745118_00427"/>
<gene>
    <name evidence="10" type="ORF">SAMN02745118_00427</name>
</gene>
<evidence type="ECO:0000313" key="10">
    <source>
        <dbReference type="EMBL" id="SJZ33895.1"/>
    </source>
</evidence>
<dbReference type="GO" id="GO:0009847">
    <property type="term" value="P:spore germination"/>
    <property type="evidence" value="ECO:0007669"/>
    <property type="project" value="InterPro"/>
</dbReference>
<keyword evidence="4" id="KW-0732">Signal</keyword>
<keyword evidence="11" id="KW-1185">Reference proteome</keyword>
<comment type="subcellular location">
    <subcellularLocation>
        <location evidence="1">Membrane</location>
        <topology evidence="1">Lipid-anchor</topology>
    </subcellularLocation>
</comment>
<dbReference type="Pfam" id="PF25198">
    <property type="entry name" value="Spore_GerAC_N"/>
    <property type="match status" value="1"/>
</dbReference>
<evidence type="ECO:0000259" key="9">
    <source>
        <dbReference type="Pfam" id="PF25198"/>
    </source>
</evidence>
<evidence type="ECO:0000256" key="2">
    <source>
        <dbReference type="ARBA" id="ARBA00007886"/>
    </source>
</evidence>
<keyword evidence="5" id="KW-0472">Membrane</keyword>
<dbReference type="AlphaFoldDB" id="A0A1T4JUX1"/>
<dbReference type="RefSeq" id="WP_078808953.1">
    <property type="nucleotide sequence ID" value="NZ_FUWM01000004.1"/>
</dbReference>
<dbReference type="PANTHER" id="PTHR35789:SF1">
    <property type="entry name" value="SPORE GERMINATION PROTEIN B3"/>
    <property type="match status" value="1"/>
</dbReference>
<dbReference type="InterPro" id="IPR057336">
    <property type="entry name" value="GerAC_N"/>
</dbReference>
<comment type="similarity">
    <text evidence="2">Belongs to the GerABKC lipoprotein family.</text>
</comment>
<dbReference type="InterPro" id="IPR008844">
    <property type="entry name" value="Spore_GerAC-like"/>
</dbReference>
<keyword evidence="7" id="KW-0449">Lipoprotein</keyword>
<evidence type="ECO:0000256" key="5">
    <source>
        <dbReference type="ARBA" id="ARBA00023136"/>
    </source>
</evidence>
<dbReference type="NCBIfam" id="TIGR02887">
    <property type="entry name" value="spore_ger_x_C"/>
    <property type="match status" value="1"/>
</dbReference>
<dbReference type="GO" id="GO:0016020">
    <property type="term" value="C:membrane"/>
    <property type="evidence" value="ECO:0007669"/>
    <property type="project" value="UniProtKB-SubCell"/>
</dbReference>
<dbReference type="Proteomes" id="UP000190625">
    <property type="component" value="Unassembled WGS sequence"/>
</dbReference>
<feature type="domain" description="Spore germination GerAC-like C-terminal" evidence="8">
    <location>
        <begin position="260"/>
        <end position="424"/>
    </location>
</feature>
<evidence type="ECO:0000256" key="7">
    <source>
        <dbReference type="ARBA" id="ARBA00023288"/>
    </source>
</evidence>
<dbReference type="PROSITE" id="PS51257">
    <property type="entry name" value="PROKAR_LIPOPROTEIN"/>
    <property type="match status" value="1"/>
</dbReference>
<feature type="domain" description="Spore germination protein N-terminal" evidence="9">
    <location>
        <begin position="98"/>
        <end position="249"/>
    </location>
</feature>
<dbReference type="EMBL" id="FUWM01000004">
    <property type="protein sequence ID" value="SJZ33895.1"/>
    <property type="molecule type" value="Genomic_DNA"/>
</dbReference>
<evidence type="ECO:0000256" key="4">
    <source>
        <dbReference type="ARBA" id="ARBA00022729"/>
    </source>
</evidence>
<protein>
    <submittedName>
        <fullName evidence="10">Spore germination protein KC</fullName>
    </submittedName>
</protein>
<keyword evidence="3" id="KW-0309">Germination</keyword>
<dbReference type="OrthoDB" id="2569624at2"/>
<accession>A0A1T4JUX1</accession>
<reference evidence="11" key="1">
    <citation type="submission" date="2017-02" db="EMBL/GenBank/DDBJ databases">
        <authorList>
            <person name="Varghese N."/>
            <person name="Submissions S."/>
        </authorList>
    </citation>
    <scope>NUCLEOTIDE SEQUENCE [LARGE SCALE GENOMIC DNA]</scope>
    <source>
        <strain evidence="11">ATCC BAA-73</strain>
    </source>
</reference>
<dbReference type="PANTHER" id="PTHR35789">
    <property type="entry name" value="SPORE GERMINATION PROTEIN B3"/>
    <property type="match status" value="1"/>
</dbReference>
<evidence type="ECO:0000256" key="3">
    <source>
        <dbReference type="ARBA" id="ARBA00022544"/>
    </source>
</evidence>
<name>A0A1T4JUX1_9FIRM</name>
<evidence type="ECO:0000259" key="8">
    <source>
        <dbReference type="Pfam" id="PF05504"/>
    </source>
</evidence>
<evidence type="ECO:0000313" key="11">
    <source>
        <dbReference type="Proteomes" id="UP000190625"/>
    </source>
</evidence>
<evidence type="ECO:0000256" key="1">
    <source>
        <dbReference type="ARBA" id="ARBA00004635"/>
    </source>
</evidence>